<evidence type="ECO:0000256" key="9">
    <source>
        <dbReference type="PROSITE-ProRule" id="PRU00284"/>
    </source>
</evidence>
<accession>A0A9X4JVS4</accession>
<dbReference type="SUPFAM" id="SSF103190">
    <property type="entry name" value="Sensory domain-like"/>
    <property type="match status" value="1"/>
</dbReference>
<comment type="similarity">
    <text evidence="8">Belongs to the methyl-accepting chemotaxis (MCP) protein family.</text>
</comment>
<evidence type="ECO:0000256" key="6">
    <source>
        <dbReference type="ARBA" id="ARBA00023136"/>
    </source>
</evidence>
<dbReference type="InterPro" id="IPR004089">
    <property type="entry name" value="MCPsignal_dom"/>
</dbReference>
<evidence type="ECO:0000256" key="2">
    <source>
        <dbReference type="ARBA" id="ARBA00022475"/>
    </source>
</evidence>
<dbReference type="CDD" id="cd06225">
    <property type="entry name" value="HAMP"/>
    <property type="match status" value="1"/>
</dbReference>
<dbReference type="Pfam" id="PF00015">
    <property type="entry name" value="MCPsignal"/>
    <property type="match status" value="1"/>
</dbReference>
<sequence>MKIANSIKFKLIITIIVILVTALGTLSYLSYYKAEQALVNNMQQNITYLATATGKEVSLWLEEHKVKIDTLANSPVIAGGNRDVILTYLNAELKRNNEYETFAVADEKGDFYTTGGATGNASDREYFKQAFATGQIVISDPLVDRTTGKLVIMLAAPLNKDNKVTGLLLGTLPVDELVQEIGKIKVGDTGYTFMIQGDGLCIAHPNKDMVMKVNLLKDSGLHPKLIEAAQEMTRGESGVTRYIFEGVDKFTAYAPVPGSSWSLGITCPVTELLSELKSLTVTSIALTLVILFIACGIAVALANQIVKPVQVLKREIGLLAENGGDLTQEIRVRGKDEIGDLANAVNRFLANLRIIMTEVKGAADKVAGTAGQLTLSAQQTSAGASETAATMGEIASTVEQFSYNAQNISHASESAANHAGAGNQGVARITEQMHSIADSTAVVSKAIDGLKMKSLEISNIVGLITNIADQTNLLALNAAIEAARAGEQGLGFAVVAEEVRKLAEEATSATKRINSLICEIQLESDRAVESMAENSNEVAAGTKIVQEVGGSFKEIIDAVRDLTTQVQNMAAATEQISAAIQNVAASTEEQTAAMEEVSASAESLSSLSVELDTLVNKFKV</sequence>
<dbReference type="Gene3D" id="3.30.450.20">
    <property type="entry name" value="PAS domain"/>
    <property type="match status" value="1"/>
</dbReference>
<keyword evidence="4 10" id="KW-0812">Transmembrane</keyword>
<evidence type="ECO:0000256" key="5">
    <source>
        <dbReference type="ARBA" id="ARBA00022989"/>
    </source>
</evidence>
<keyword evidence="2" id="KW-1003">Cell membrane</keyword>
<comment type="subcellular location">
    <subcellularLocation>
        <location evidence="1">Cell membrane</location>
        <topology evidence="1">Multi-pass membrane protein</topology>
    </subcellularLocation>
</comment>
<dbReference type="CDD" id="cd12914">
    <property type="entry name" value="PDC1_DGC_like"/>
    <property type="match status" value="1"/>
</dbReference>
<evidence type="ECO:0000256" key="1">
    <source>
        <dbReference type="ARBA" id="ARBA00004651"/>
    </source>
</evidence>
<keyword evidence="3" id="KW-0145">Chemotaxis</keyword>
<dbReference type="CDD" id="cd12912">
    <property type="entry name" value="PDC2_MCP_like"/>
    <property type="match status" value="1"/>
</dbReference>
<dbReference type="Pfam" id="PF00672">
    <property type="entry name" value="HAMP"/>
    <property type="match status" value="1"/>
</dbReference>
<dbReference type="RefSeq" id="WP_277444283.1">
    <property type="nucleotide sequence ID" value="NZ_JAKOAV010000020.1"/>
</dbReference>
<reference evidence="13" key="1">
    <citation type="submission" date="2022-02" db="EMBL/GenBank/DDBJ databases">
        <authorList>
            <person name="Leng L."/>
        </authorList>
    </citation>
    <scope>NUCLEOTIDE SEQUENCE</scope>
    <source>
        <strain evidence="13">JI</strain>
    </source>
</reference>
<organism evidence="13 14">
    <name type="scientific">Pelotomaculum isophthalicicum JI</name>
    <dbReference type="NCBI Taxonomy" id="947010"/>
    <lineage>
        <taxon>Bacteria</taxon>
        <taxon>Bacillati</taxon>
        <taxon>Bacillota</taxon>
        <taxon>Clostridia</taxon>
        <taxon>Eubacteriales</taxon>
        <taxon>Desulfotomaculaceae</taxon>
        <taxon>Pelotomaculum</taxon>
    </lineage>
</organism>
<keyword evidence="7 9" id="KW-0807">Transducer</keyword>
<dbReference type="SMART" id="SM00304">
    <property type="entry name" value="HAMP"/>
    <property type="match status" value="1"/>
</dbReference>
<evidence type="ECO:0000256" key="8">
    <source>
        <dbReference type="ARBA" id="ARBA00029447"/>
    </source>
</evidence>
<dbReference type="CDD" id="cd11386">
    <property type="entry name" value="MCP_signal"/>
    <property type="match status" value="1"/>
</dbReference>
<evidence type="ECO:0000256" key="3">
    <source>
        <dbReference type="ARBA" id="ARBA00022500"/>
    </source>
</evidence>
<proteinExistence type="inferred from homology"/>
<dbReference type="AlphaFoldDB" id="A0A9X4JVS4"/>
<dbReference type="InterPro" id="IPR029151">
    <property type="entry name" value="Sensor-like_sf"/>
</dbReference>
<comment type="caution">
    <text evidence="13">The sequence shown here is derived from an EMBL/GenBank/DDBJ whole genome shotgun (WGS) entry which is preliminary data.</text>
</comment>
<evidence type="ECO:0000313" key="13">
    <source>
        <dbReference type="EMBL" id="MDF9408876.1"/>
    </source>
</evidence>
<feature type="transmembrane region" description="Helical" evidence="10">
    <location>
        <begin position="284"/>
        <end position="306"/>
    </location>
</feature>
<keyword evidence="5 10" id="KW-1133">Transmembrane helix</keyword>
<evidence type="ECO:0000259" key="12">
    <source>
        <dbReference type="PROSITE" id="PS50885"/>
    </source>
</evidence>
<keyword evidence="6 10" id="KW-0472">Membrane</keyword>
<dbReference type="PROSITE" id="PS50111">
    <property type="entry name" value="CHEMOTAXIS_TRANSDUC_2"/>
    <property type="match status" value="1"/>
</dbReference>
<dbReference type="SMART" id="SM00283">
    <property type="entry name" value="MA"/>
    <property type="match status" value="1"/>
</dbReference>
<feature type="domain" description="HAMP" evidence="12">
    <location>
        <begin position="303"/>
        <end position="357"/>
    </location>
</feature>
<evidence type="ECO:0000259" key="11">
    <source>
        <dbReference type="PROSITE" id="PS50111"/>
    </source>
</evidence>
<evidence type="ECO:0000256" key="4">
    <source>
        <dbReference type="ARBA" id="ARBA00022692"/>
    </source>
</evidence>
<dbReference type="GO" id="GO:0007165">
    <property type="term" value="P:signal transduction"/>
    <property type="evidence" value="ECO:0007669"/>
    <property type="project" value="UniProtKB-KW"/>
</dbReference>
<dbReference type="InterPro" id="IPR033479">
    <property type="entry name" value="dCache_1"/>
</dbReference>
<dbReference type="InterPro" id="IPR003660">
    <property type="entry name" value="HAMP_dom"/>
</dbReference>
<dbReference type="Gene3D" id="1.10.287.950">
    <property type="entry name" value="Methyl-accepting chemotaxis protein"/>
    <property type="match status" value="1"/>
</dbReference>
<dbReference type="PANTHER" id="PTHR32089">
    <property type="entry name" value="METHYL-ACCEPTING CHEMOTAXIS PROTEIN MCPB"/>
    <property type="match status" value="1"/>
</dbReference>
<dbReference type="Proteomes" id="UP001154312">
    <property type="component" value="Unassembled WGS sequence"/>
</dbReference>
<feature type="domain" description="Methyl-accepting transducer" evidence="11">
    <location>
        <begin position="355"/>
        <end position="605"/>
    </location>
</feature>
<evidence type="ECO:0000256" key="10">
    <source>
        <dbReference type="SAM" id="Phobius"/>
    </source>
</evidence>
<dbReference type="PANTHER" id="PTHR32089:SF112">
    <property type="entry name" value="LYSOZYME-LIKE PROTEIN-RELATED"/>
    <property type="match status" value="1"/>
</dbReference>
<gene>
    <name evidence="13" type="ORF">L7E55_10995</name>
</gene>
<dbReference type="GO" id="GO:0006935">
    <property type="term" value="P:chemotaxis"/>
    <property type="evidence" value="ECO:0007669"/>
    <property type="project" value="UniProtKB-KW"/>
</dbReference>
<evidence type="ECO:0000256" key="7">
    <source>
        <dbReference type="ARBA" id="ARBA00023224"/>
    </source>
</evidence>
<dbReference type="Pfam" id="PF02743">
    <property type="entry name" value="dCache_1"/>
    <property type="match status" value="1"/>
</dbReference>
<dbReference type="PROSITE" id="PS50885">
    <property type="entry name" value="HAMP"/>
    <property type="match status" value="1"/>
</dbReference>
<name>A0A9X4JVS4_9FIRM</name>
<dbReference type="SUPFAM" id="SSF58104">
    <property type="entry name" value="Methyl-accepting chemotaxis protein (MCP) signaling domain"/>
    <property type="match status" value="1"/>
</dbReference>
<dbReference type="EMBL" id="JAKOAV010000020">
    <property type="protein sequence ID" value="MDF9408876.1"/>
    <property type="molecule type" value="Genomic_DNA"/>
</dbReference>
<dbReference type="GO" id="GO:0005886">
    <property type="term" value="C:plasma membrane"/>
    <property type="evidence" value="ECO:0007669"/>
    <property type="project" value="UniProtKB-SubCell"/>
</dbReference>
<protein>
    <submittedName>
        <fullName evidence="13">Methyl-accepting chemotaxis protein</fullName>
    </submittedName>
</protein>
<feature type="transmembrane region" description="Helical" evidence="10">
    <location>
        <begin position="12"/>
        <end position="32"/>
    </location>
</feature>
<keyword evidence="14" id="KW-1185">Reference proteome</keyword>
<evidence type="ECO:0000313" key="14">
    <source>
        <dbReference type="Proteomes" id="UP001154312"/>
    </source>
</evidence>